<keyword evidence="2" id="KW-1185">Reference proteome</keyword>
<gene>
    <name evidence="1" type="ORF">GCM10023224_29050</name>
</gene>
<dbReference type="Proteomes" id="UP001499993">
    <property type="component" value="Unassembled WGS sequence"/>
</dbReference>
<proteinExistence type="predicted"/>
<name>A0ABP9GI72_9ACTN</name>
<accession>A0ABP9GI72</accession>
<protein>
    <submittedName>
        <fullName evidence="1">Uncharacterized protein</fullName>
    </submittedName>
</protein>
<dbReference type="EMBL" id="BAABIK010000015">
    <property type="protein sequence ID" value="GAA4944298.1"/>
    <property type="molecule type" value="Genomic_DNA"/>
</dbReference>
<comment type="caution">
    <text evidence="1">The sequence shown here is derived from an EMBL/GenBank/DDBJ whole genome shotgun (WGS) entry which is preliminary data.</text>
</comment>
<evidence type="ECO:0000313" key="1">
    <source>
        <dbReference type="EMBL" id="GAA4944298.1"/>
    </source>
</evidence>
<evidence type="ECO:0000313" key="2">
    <source>
        <dbReference type="Proteomes" id="UP001499993"/>
    </source>
</evidence>
<organism evidence="1 2">
    <name type="scientific">Streptomonospora halophila</name>
    <dbReference type="NCBI Taxonomy" id="427369"/>
    <lineage>
        <taxon>Bacteria</taxon>
        <taxon>Bacillati</taxon>
        <taxon>Actinomycetota</taxon>
        <taxon>Actinomycetes</taxon>
        <taxon>Streptosporangiales</taxon>
        <taxon>Nocardiopsidaceae</taxon>
        <taxon>Streptomonospora</taxon>
    </lineage>
</organism>
<reference evidence="2" key="1">
    <citation type="journal article" date="2019" name="Int. J. Syst. Evol. Microbiol.">
        <title>The Global Catalogue of Microorganisms (GCM) 10K type strain sequencing project: providing services to taxonomists for standard genome sequencing and annotation.</title>
        <authorList>
            <consortium name="The Broad Institute Genomics Platform"/>
            <consortium name="The Broad Institute Genome Sequencing Center for Infectious Disease"/>
            <person name="Wu L."/>
            <person name="Ma J."/>
        </authorList>
    </citation>
    <scope>NUCLEOTIDE SEQUENCE [LARGE SCALE GENOMIC DNA]</scope>
    <source>
        <strain evidence="2">JCM 18123</strain>
    </source>
</reference>
<sequence>MGRSGGDTPCIGAPVRSRRIRVTQGTNHCSAIISVLGTDWERSDSAGTIGPEESEQ</sequence>